<dbReference type="AlphaFoldDB" id="A0A8G2CBT8"/>
<dbReference type="PANTHER" id="PTHR30176:SF3">
    <property type="entry name" value="FERREDOXIN-TYPE PROTEIN NAPH"/>
    <property type="match status" value="1"/>
</dbReference>
<keyword evidence="6" id="KW-0411">Iron-sulfur</keyword>
<keyword evidence="7" id="KW-1133">Transmembrane helix</keyword>
<dbReference type="RefSeq" id="WP_019999485.1">
    <property type="nucleotide sequence ID" value="NZ_CP192219.1"/>
</dbReference>
<sequence length="460" mass="50341">MTTPQKKCDPAVITAYEEPSVPPLHAGWLVVPVLGLLLLAAHFFRFGDMGLAVAIVAMSGLVFTRLGWARFVCSATLFISSFLWVQTGIDFVQIRMAEGQPWMRLVVIMVGVCAFSLLGAWILTTEKADARFFKGRSTALSQTAVFALASGGLWLCRVMPKNMTLLLADRFVPGSGSVEIFIIAVYAAWLCGVLLDRRTQRKVRSYAWAFFSFVFFSQLALGLLGFKTFLMTGELHLPVPALIVAGPLFRGSGFFMLILFSVSVLLVGSAWCSHLCYIGAWDDRMSRVHRGRTGRLPAWAPKVRIVLAVVVFAIALGMGLSGVPVVVAVWLAALFGMTGVAVMLFMSRRMKLMVHCSSFCPLGVMSNLLGKISPWRLRFSKDCTKCNACIAVCRYNAITPERLEAGVPAFSCSLCRDCTAVCKHGAAEVRFFGIASPRVTHIFVVLVTSLYAIFLGVARM</sequence>
<dbReference type="PROSITE" id="PS51379">
    <property type="entry name" value="4FE4S_FER_2"/>
    <property type="match status" value="1"/>
</dbReference>
<feature type="transmembrane region" description="Helical" evidence="7">
    <location>
        <begin position="254"/>
        <end position="278"/>
    </location>
</feature>
<feature type="transmembrane region" description="Helical" evidence="7">
    <location>
        <begin position="67"/>
        <end position="85"/>
    </location>
</feature>
<dbReference type="PANTHER" id="PTHR30176">
    <property type="entry name" value="FERREDOXIN-TYPE PROTEIN NAPH"/>
    <property type="match status" value="1"/>
</dbReference>
<feature type="transmembrane region" description="Helical" evidence="7">
    <location>
        <begin position="325"/>
        <end position="345"/>
    </location>
</feature>
<feature type="transmembrane region" description="Helical" evidence="7">
    <location>
        <begin position="175"/>
        <end position="195"/>
    </location>
</feature>
<feature type="transmembrane region" description="Helical" evidence="7">
    <location>
        <begin position="439"/>
        <end position="458"/>
    </location>
</feature>
<reference evidence="9 10" key="1">
    <citation type="submission" date="2016-11" db="EMBL/GenBank/DDBJ databases">
        <authorList>
            <person name="Varghese N."/>
            <person name="Submissions S."/>
        </authorList>
    </citation>
    <scope>NUCLEOTIDE SEQUENCE [LARGE SCALE GENOMIC DNA]</scope>
    <source>
        <strain evidence="9 10">DSM 17919</strain>
    </source>
</reference>
<keyword evidence="3" id="KW-0479">Metal-binding</keyword>
<dbReference type="SUPFAM" id="SSF54862">
    <property type="entry name" value="4Fe-4S ferredoxins"/>
    <property type="match status" value="1"/>
</dbReference>
<dbReference type="GO" id="GO:0046872">
    <property type="term" value="F:metal ion binding"/>
    <property type="evidence" value="ECO:0007669"/>
    <property type="project" value="UniProtKB-KW"/>
</dbReference>
<evidence type="ECO:0000256" key="6">
    <source>
        <dbReference type="ARBA" id="ARBA00023014"/>
    </source>
</evidence>
<feature type="transmembrane region" description="Helical" evidence="7">
    <location>
        <begin position="105"/>
        <end position="125"/>
    </location>
</feature>
<evidence type="ECO:0000256" key="7">
    <source>
        <dbReference type="SAM" id="Phobius"/>
    </source>
</evidence>
<feature type="transmembrane region" description="Helical" evidence="7">
    <location>
        <begin position="207"/>
        <end position="226"/>
    </location>
</feature>
<gene>
    <name evidence="9" type="ORF">SAMN05660830_02887</name>
</gene>
<dbReference type="InterPro" id="IPR051684">
    <property type="entry name" value="Electron_Trans/Redox"/>
</dbReference>
<feature type="domain" description="4Fe-4S ferredoxin-type" evidence="8">
    <location>
        <begin position="375"/>
        <end position="403"/>
    </location>
</feature>
<dbReference type="GO" id="GO:0051539">
    <property type="term" value="F:4 iron, 4 sulfur cluster binding"/>
    <property type="evidence" value="ECO:0007669"/>
    <property type="project" value="UniProtKB-KW"/>
</dbReference>
<comment type="caution">
    <text evidence="9">The sequence shown here is derived from an EMBL/GenBank/DDBJ whole genome shotgun (WGS) entry which is preliminary data.</text>
</comment>
<dbReference type="Gene3D" id="3.30.70.20">
    <property type="match status" value="1"/>
</dbReference>
<dbReference type="InterPro" id="IPR017896">
    <property type="entry name" value="4Fe4S_Fe-S-bd"/>
</dbReference>
<keyword evidence="2" id="KW-0004">4Fe-4S</keyword>
<evidence type="ECO:0000256" key="5">
    <source>
        <dbReference type="ARBA" id="ARBA00023004"/>
    </source>
</evidence>
<feature type="transmembrane region" description="Helical" evidence="7">
    <location>
        <begin position="137"/>
        <end position="155"/>
    </location>
</feature>
<keyword evidence="7" id="KW-0472">Membrane</keyword>
<evidence type="ECO:0000256" key="4">
    <source>
        <dbReference type="ARBA" id="ARBA00022982"/>
    </source>
</evidence>
<evidence type="ECO:0000256" key="2">
    <source>
        <dbReference type="ARBA" id="ARBA00022485"/>
    </source>
</evidence>
<dbReference type="Pfam" id="PF12801">
    <property type="entry name" value="Fer4_5"/>
    <property type="match status" value="2"/>
</dbReference>
<dbReference type="GO" id="GO:0005886">
    <property type="term" value="C:plasma membrane"/>
    <property type="evidence" value="ECO:0007669"/>
    <property type="project" value="TreeGrafter"/>
</dbReference>
<keyword evidence="4" id="KW-0249">Electron transport</keyword>
<evidence type="ECO:0000259" key="8">
    <source>
        <dbReference type="PROSITE" id="PS51379"/>
    </source>
</evidence>
<dbReference type="EMBL" id="FQZR01000008">
    <property type="protein sequence ID" value="SHJ63037.1"/>
    <property type="molecule type" value="Genomic_DNA"/>
</dbReference>
<keyword evidence="7" id="KW-0812">Transmembrane</keyword>
<proteinExistence type="predicted"/>
<accession>A0A8G2CBT8</accession>
<evidence type="ECO:0000256" key="3">
    <source>
        <dbReference type="ARBA" id="ARBA00022723"/>
    </source>
</evidence>
<dbReference type="Proteomes" id="UP000184001">
    <property type="component" value="Unassembled WGS sequence"/>
</dbReference>
<evidence type="ECO:0000313" key="10">
    <source>
        <dbReference type="Proteomes" id="UP000184001"/>
    </source>
</evidence>
<keyword evidence="5" id="KW-0408">Iron</keyword>
<evidence type="ECO:0000256" key="1">
    <source>
        <dbReference type="ARBA" id="ARBA00022448"/>
    </source>
</evidence>
<organism evidence="9 10">
    <name type="scientific">Halodesulfovibrio aestuarii</name>
    <dbReference type="NCBI Taxonomy" id="126333"/>
    <lineage>
        <taxon>Bacteria</taxon>
        <taxon>Pseudomonadati</taxon>
        <taxon>Thermodesulfobacteriota</taxon>
        <taxon>Desulfovibrionia</taxon>
        <taxon>Desulfovibrionales</taxon>
        <taxon>Desulfovibrionaceae</taxon>
        <taxon>Halodesulfovibrio</taxon>
    </lineage>
</organism>
<protein>
    <submittedName>
        <fullName evidence="9">4Fe-4S binding domain-containing protein</fullName>
    </submittedName>
</protein>
<evidence type="ECO:0000313" key="9">
    <source>
        <dbReference type="EMBL" id="SHJ63037.1"/>
    </source>
</evidence>
<name>A0A8G2CBT8_9BACT</name>
<keyword evidence="1" id="KW-0813">Transport</keyword>
<feature type="transmembrane region" description="Helical" evidence="7">
    <location>
        <begin position="299"/>
        <end position="319"/>
    </location>
</feature>
<feature type="transmembrane region" description="Helical" evidence="7">
    <location>
        <begin position="26"/>
        <end position="46"/>
    </location>
</feature>